<keyword evidence="3" id="KW-1185">Reference proteome</keyword>
<dbReference type="EMBL" id="BAAAMQ010000005">
    <property type="protein sequence ID" value="GAA2097810.1"/>
    <property type="molecule type" value="Genomic_DNA"/>
</dbReference>
<dbReference type="Proteomes" id="UP001501161">
    <property type="component" value="Unassembled WGS sequence"/>
</dbReference>
<keyword evidence="1" id="KW-1133">Transmembrane helix</keyword>
<sequence>MIDPVLRPLWHMGALHPFEQALTLLLAFGPFVVLGLVVRARRRQDAVEKAREAQAGDEVRPDVSG</sequence>
<evidence type="ECO:0000256" key="1">
    <source>
        <dbReference type="SAM" id="Phobius"/>
    </source>
</evidence>
<comment type="caution">
    <text evidence="2">The sequence shown here is derived from an EMBL/GenBank/DDBJ whole genome shotgun (WGS) entry which is preliminary data.</text>
</comment>
<feature type="transmembrane region" description="Helical" evidence="1">
    <location>
        <begin position="20"/>
        <end position="38"/>
    </location>
</feature>
<gene>
    <name evidence="2" type="ORF">GCM10009726_06520</name>
</gene>
<evidence type="ECO:0000313" key="2">
    <source>
        <dbReference type="EMBL" id="GAA2097810.1"/>
    </source>
</evidence>
<keyword evidence="1" id="KW-0472">Membrane</keyword>
<proteinExistence type="predicted"/>
<protein>
    <submittedName>
        <fullName evidence="2">Uncharacterized protein</fullName>
    </submittedName>
</protein>
<evidence type="ECO:0000313" key="3">
    <source>
        <dbReference type="Proteomes" id="UP001501161"/>
    </source>
</evidence>
<dbReference type="RefSeq" id="WP_231250065.1">
    <property type="nucleotide sequence ID" value="NZ_BAAAMQ010000005.1"/>
</dbReference>
<name>A0ABN2WT58_9ACTN</name>
<reference evidence="2 3" key="1">
    <citation type="journal article" date="2019" name="Int. J. Syst. Evol. Microbiol.">
        <title>The Global Catalogue of Microorganisms (GCM) 10K type strain sequencing project: providing services to taxonomists for standard genome sequencing and annotation.</title>
        <authorList>
            <consortium name="The Broad Institute Genomics Platform"/>
            <consortium name="The Broad Institute Genome Sequencing Center for Infectious Disease"/>
            <person name="Wu L."/>
            <person name="Ma J."/>
        </authorList>
    </citation>
    <scope>NUCLEOTIDE SEQUENCE [LARGE SCALE GENOMIC DNA]</scope>
    <source>
        <strain evidence="2 3">JCM 13813</strain>
    </source>
</reference>
<keyword evidence="1" id="KW-0812">Transmembrane</keyword>
<accession>A0ABN2WT58</accession>
<organism evidence="2 3">
    <name type="scientific">Nocardioides furvisabuli</name>
    <dbReference type="NCBI Taxonomy" id="375542"/>
    <lineage>
        <taxon>Bacteria</taxon>
        <taxon>Bacillati</taxon>
        <taxon>Actinomycetota</taxon>
        <taxon>Actinomycetes</taxon>
        <taxon>Propionibacteriales</taxon>
        <taxon>Nocardioidaceae</taxon>
        <taxon>Nocardioides</taxon>
    </lineage>
</organism>